<name>A0A561U7P4_9PSEU</name>
<dbReference type="Proteomes" id="UP000316184">
    <property type="component" value="Unassembled WGS sequence"/>
</dbReference>
<proteinExistence type="predicted"/>
<dbReference type="InterPro" id="IPR014710">
    <property type="entry name" value="RmlC-like_jellyroll"/>
</dbReference>
<evidence type="ECO:0000313" key="1">
    <source>
        <dbReference type="EMBL" id="TWF95377.1"/>
    </source>
</evidence>
<evidence type="ECO:0008006" key="3">
    <source>
        <dbReference type="Google" id="ProtNLM"/>
    </source>
</evidence>
<dbReference type="SUPFAM" id="SSF51182">
    <property type="entry name" value="RmlC-like cupins"/>
    <property type="match status" value="1"/>
</dbReference>
<comment type="caution">
    <text evidence="1">The sequence shown here is derived from an EMBL/GenBank/DDBJ whole genome shotgun (WGS) entry which is preliminary data.</text>
</comment>
<dbReference type="CDD" id="cd06990">
    <property type="entry name" value="cupin_DUF861"/>
    <property type="match status" value="1"/>
</dbReference>
<dbReference type="InterPro" id="IPR011051">
    <property type="entry name" value="RmlC_Cupin_sf"/>
</dbReference>
<organism evidence="1 2">
    <name type="scientific">Saccharopolyspora dendranthemae</name>
    <dbReference type="NCBI Taxonomy" id="1181886"/>
    <lineage>
        <taxon>Bacteria</taxon>
        <taxon>Bacillati</taxon>
        <taxon>Actinomycetota</taxon>
        <taxon>Actinomycetes</taxon>
        <taxon>Pseudonocardiales</taxon>
        <taxon>Pseudonocardiaceae</taxon>
        <taxon>Saccharopolyspora</taxon>
    </lineage>
</organism>
<dbReference type="RefSeq" id="WP_246110228.1">
    <property type="nucleotide sequence ID" value="NZ_VIWX01000002.1"/>
</dbReference>
<accession>A0A561U7P4</accession>
<reference evidence="1 2" key="1">
    <citation type="submission" date="2019-06" db="EMBL/GenBank/DDBJ databases">
        <title>Sequencing the genomes of 1000 actinobacteria strains.</title>
        <authorList>
            <person name="Klenk H.-P."/>
        </authorList>
    </citation>
    <scope>NUCLEOTIDE SEQUENCE [LARGE SCALE GENOMIC DNA]</scope>
    <source>
        <strain evidence="1 2">DSM 46699</strain>
    </source>
</reference>
<dbReference type="AlphaFoldDB" id="A0A561U7P4"/>
<gene>
    <name evidence="1" type="ORF">FHU35_12371</name>
</gene>
<sequence length="124" mass="13832">MTMHSTQAVESRDFDRPDDVREFEHGRAEVLDMAGGTIGRFVLHPGWRWSQDVKPMAGTEWCEAPHFQYHLSGTLHVQMADGQEFDVEAGSVSSLPRGHDAWVVGDEDVVIVDWCGASDYARTG</sequence>
<keyword evidence="2" id="KW-1185">Reference proteome</keyword>
<protein>
    <recommendedName>
        <fullName evidence="3">Cupin</fullName>
    </recommendedName>
</protein>
<dbReference type="Gene3D" id="2.60.120.10">
    <property type="entry name" value="Jelly Rolls"/>
    <property type="match status" value="1"/>
</dbReference>
<evidence type="ECO:0000313" key="2">
    <source>
        <dbReference type="Proteomes" id="UP000316184"/>
    </source>
</evidence>
<dbReference type="EMBL" id="VIWX01000002">
    <property type="protein sequence ID" value="TWF95377.1"/>
    <property type="molecule type" value="Genomic_DNA"/>
</dbReference>